<evidence type="ECO:0000313" key="3">
    <source>
        <dbReference type="EMBL" id="CEL65534.1"/>
    </source>
</evidence>
<dbReference type="OMA" id="VWEYGDC"/>
<reference evidence="2" key="2">
    <citation type="submission" date="2011-03" db="EMBL/GenBank/DDBJ databases">
        <title>Comparative genomics and transcriptomics of Neospora caninum and Toxoplasma gondii.</title>
        <authorList>
            <person name="Reid A.J."/>
            <person name="Sohal A."/>
            <person name="Harris D."/>
            <person name="Quail M."/>
            <person name="Sanders M."/>
            <person name="Berriman M."/>
            <person name="Wastling J.M."/>
            <person name="Pain A."/>
        </authorList>
    </citation>
    <scope>NUCLEOTIDE SEQUENCE</scope>
    <source>
        <strain evidence="2">Liverpool</strain>
    </source>
</reference>
<dbReference type="EMBL" id="FR823386">
    <property type="protein sequence ID" value="CBZ51583.1"/>
    <property type="molecule type" value="Genomic_DNA"/>
</dbReference>
<evidence type="ECO:0000256" key="1">
    <source>
        <dbReference type="SAM" id="MobiDB-lite"/>
    </source>
</evidence>
<dbReference type="EMBL" id="LN714479">
    <property type="protein sequence ID" value="CEL65534.1"/>
    <property type="molecule type" value="Genomic_DNA"/>
</dbReference>
<reference evidence="2" key="1">
    <citation type="submission" date="2011-02" db="EMBL/GenBank/DDBJ databases">
        <authorList>
            <person name="Aslett M."/>
        </authorList>
    </citation>
    <scope>NUCLEOTIDE SEQUENCE</scope>
    <source>
        <strain evidence="2">Liverpool</strain>
    </source>
</reference>
<dbReference type="RefSeq" id="XP_003881616.1">
    <property type="nucleotide sequence ID" value="XM_003881567.1"/>
</dbReference>
<reference evidence="4" key="3">
    <citation type="journal article" date="2012" name="PLoS Pathog.">
        <title>Comparative genomics of the apicomplexan parasites Toxoplasma gondii and Neospora caninum: Coccidia differing in host range and transmission strategy.</title>
        <authorList>
            <person name="Reid A.J."/>
            <person name="Vermont S.J."/>
            <person name="Cotton J.A."/>
            <person name="Harris D."/>
            <person name="Hill-Cawthorne G.A."/>
            <person name="Konen-Waisman S."/>
            <person name="Latham S.M."/>
            <person name="Mourier T."/>
            <person name="Norton R."/>
            <person name="Quail M.A."/>
            <person name="Sanders M."/>
            <person name="Shanmugam D."/>
            <person name="Sohal A."/>
            <person name="Wasmuth J.D."/>
            <person name="Brunk B."/>
            <person name="Grigg M.E."/>
            <person name="Howard J.C."/>
            <person name="Parkinson J."/>
            <person name="Roos D.S."/>
            <person name="Trees A.J."/>
            <person name="Berriman M."/>
            <person name="Pain A."/>
            <person name="Wastling J.M."/>
        </authorList>
    </citation>
    <scope>NUCLEOTIDE SEQUENCE [LARGE SCALE GENOMIC DNA]</scope>
    <source>
        <strain evidence="4">Liverpool</strain>
    </source>
</reference>
<dbReference type="VEuPathDB" id="ToxoDB:NCLIV_013770"/>
<name>F0VD68_NEOCL</name>
<keyword evidence="4" id="KW-1185">Reference proteome</keyword>
<accession>F0VD68</accession>
<feature type="region of interest" description="Disordered" evidence="1">
    <location>
        <begin position="375"/>
        <end position="440"/>
    </location>
</feature>
<organism evidence="2 4">
    <name type="scientific">Neospora caninum (strain Liverpool)</name>
    <dbReference type="NCBI Taxonomy" id="572307"/>
    <lineage>
        <taxon>Eukaryota</taxon>
        <taxon>Sar</taxon>
        <taxon>Alveolata</taxon>
        <taxon>Apicomplexa</taxon>
        <taxon>Conoidasida</taxon>
        <taxon>Coccidia</taxon>
        <taxon>Eucoccidiorida</taxon>
        <taxon>Eimeriorina</taxon>
        <taxon>Sarcocystidae</taxon>
        <taxon>Neospora</taxon>
    </lineage>
</organism>
<feature type="region of interest" description="Disordered" evidence="1">
    <location>
        <begin position="154"/>
        <end position="191"/>
    </location>
</feature>
<protein>
    <submittedName>
        <fullName evidence="2">Uncharacterized protein</fullName>
    </submittedName>
</protein>
<dbReference type="OrthoDB" id="333685at2759"/>
<reference evidence="3" key="4">
    <citation type="journal article" date="2015" name="PLoS ONE">
        <title>Comprehensive Evaluation of Toxoplasma gondii VEG and Neospora caninum LIV Genomes with Tachyzoite Stage Transcriptome and Proteome Defines Novel Transcript Features.</title>
        <authorList>
            <person name="Ramaprasad A."/>
            <person name="Mourier T."/>
            <person name="Naeem R."/>
            <person name="Malas T.B."/>
            <person name="Moussa E."/>
            <person name="Panigrahi A."/>
            <person name="Vermont S.J."/>
            <person name="Otto T.D."/>
            <person name="Wastling J."/>
            <person name="Pain A."/>
        </authorList>
    </citation>
    <scope>NUCLEOTIDE SEQUENCE</scope>
    <source>
        <strain evidence="3">Liverpool</strain>
    </source>
</reference>
<dbReference type="InParanoid" id="F0VD68"/>
<dbReference type="eggNOG" id="ENOG502QQD8">
    <property type="taxonomic scope" value="Eukaryota"/>
</dbReference>
<proteinExistence type="predicted"/>
<sequence>MAADLGRFVWRADAKQEGLFYTARALKERQGGSQWRKKKTKKFQHALLAEEKNVAKPELASSSALEAEIKRRCQPGFFVPCRYLLPCQQYMELYQRRAKEEREQPHTDDRRCRCRDTVPVATGGCKRGHPLEMFGVWEYGDCSVCNPHSARFGDDHATHDTVLPGQGSLDRDRAEDGQASTSGTGLSDISWGESFRHPEALARAGAQMEQAESWAGYPRGRYQINVEKPEGSEDDLETFDYDISPKSPSSASIFVDDDTSSHTPRRHRLFTGETADVTNVSGTVGSSGRWRASPAANSRYTGEFGATSSRYGDLSGVEKYTANMQQADFDRFFSLILSCRRLEKNIESQNLQLELYEKGYGQKVIEEVLRTPAVSSGTTAKNEPARKPATQEGRRTILGKCQPPRETALGSKSPANSFRIGAKQAGAPVARQGLQTPQVP</sequence>
<dbReference type="Proteomes" id="UP000007494">
    <property type="component" value="Chromosome V"/>
</dbReference>
<dbReference type="GeneID" id="13443886"/>
<evidence type="ECO:0000313" key="4">
    <source>
        <dbReference type="Proteomes" id="UP000007494"/>
    </source>
</evidence>
<gene>
    <name evidence="3" type="ORF">BN1204_013770</name>
    <name evidence="2" type="ORF">NCLIV_013770</name>
</gene>
<feature type="compositionally biased region" description="Polar residues" evidence="1">
    <location>
        <begin position="178"/>
        <end position="187"/>
    </location>
</feature>
<dbReference type="AlphaFoldDB" id="F0VD68"/>
<evidence type="ECO:0000313" key="2">
    <source>
        <dbReference type="EMBL" id="CBZ51583.1"/>
    </source>
</evidence>